<feature type="compositionally biased region" description="Basic residues" evidence="1">
    <location>
        <begin position="500"/>
        <end position="510"/>
    </location>
</feature>
<feature type="compositionally biased region" description="Basic and acidic residues" evidence="1">
    <location>
        <begin position="387"/>
        <end position="399"/>
    </location>
</feature>
<reference evidence="4" key="1">
    <citation type="submission" date="2012-12" db="EMBL/GenBank/DDBJ databases">
        <authorList>
            <person name="Hellsten U."/>
            <person name="Grimwood J."/>
            <person name="Chapman J.A."/>
            <person name="Shapiro H."/>
            <person name="Aerts A."/>
            <person name="Otillar R.P."/>
            <person name="Terry A.Y."/>
            <person name="Boore J.L."/>
            <person name="Simakov O."/>
            <person name="Marletaz F."/>
            <person name="Cho S.-J."/>
            <person name="Edsinger-Gonzales E."/>
            <person name="Havlak P."/>
            <person name="Kuo D.-H."/>
            <person name="Larsson T."/>
            <person name="Lv J."/>
            <person name="Arendt D."/>
            <person name="Savage R."/>
            <person name="Osoegawa K."/>
            <person name="de Jong P."/>
            <person name="Lindberg D.R."/>
            <person name="Seaver E.C."/>
            <person name="Weisblat D.A."/>
            <person name="Putnam N.H."/>
            <person name="Grigoriev I.V."/>
            <person name="Rokhsar D.S."/>
        </authorList>
    </citation>
    <scope>NUCLEOTIDE SEQUENCE</scope>
    <source>
        <strain evidence="4">I ESC-2004</strain>
    </source>
</reference>
<dbReference type="Proteomes" id="UP000014760">
    <property type="component" value="Unassembled WGS sequence"/>
</dbReference>
<accession>R7UF61</accession>
<dbReference type="PANTHER" id="PTHR33480">
    <property type="entry name" value="SET DOMAIN-CONTAINING PROTEIN-RELATED"/>
    <property type="match status" value="1"/>
</dbReference>
<dbReference type="EMBL" id="AMQN01001421">
    <property type="status" value="NOT_ANNOTATED_CDS"/>
    <property type="molecule type" value="Genomic_DNA"/>
</dbReference>
<reference evidence="3" key="3">
    <citation type="submission" date="2015-06" db="UniProtKB">
        <authorList>
            <consortium name="EnsemblMetazoa"/>
        </authorList>
    </citation>
    <scope>IDENTIFICATION</scope>
</reference>
<feature type="compositionally biased region" description="Basic and acidic residues" evidence="1">
    <location>
        <begin position="847"/>
        <end position="856"/>
    </location>
</feature>
<evidence type="ECO:0000256" key="1">
    <source>
        <dbReference type="SAM" id="MobiDB-lite"/>
    </source>
</evidence>
<keyword evidence="4" id="KW-1185">Reference proteome</keyword>
<dbReference type="OrthoDB" id="10066064at2759"/>
<protein>
    <submittedName>
        <fullName evidence="2 3">Uncharacterized protein</fullName>
    </submittedName>
</protein>
<dbReference type="EMBL" id="KB302197">
    <property type="protein sequence ID" value="ELU04614.1"/>
    <property type="molecule type" value="Genomic_DNA"/>
</dbReference>
<evidence type="ECO:0000313" key="2">
    <source>
        <dbReference type="EMBL" id="ELU04614.1"/>
    </source>
</evidence>
<gene>
    <name evidence="2" type="ORF">CAPTEDRAFT_207415</name>
</gene>
<feature type="region of interest" description="Disordered" evidence="1">
    <location>
        <begin position="485"/>
        <end position="545"/>
    </location>
</feature>
<name>R7UF61_CAPTE</name>
<feature type="region of interest" description="Disordered" evidence="1">
    <location>
        <begin position="730"/>
        <end position="758"/>
    </location>
</feature>
<evidence type="ECO:0000313" key="4">
    <source>
        <dbReference type="Proteomes" id="UP000014760"/>
    </source>
</evidence>
<feature type="region of interest" description="Disordered" evidence="1">
    <location>
        <begin position="813"/>
        <end position="862"/>
    </location>
</feature>
<feature type="compositionally biased region" description="Low complexity" evidence="1">
    <location>
        <begin position="400"/>
        <end position="414"/>
    </location>
</feature>
<dbReference type="HOGENOM" id="CLU_325239_0_0_1"/>
<evidence type="ECO:0000313" key="3">
    <source>
        <dbReference type="EnsemblMetazoa" id="CapteP207415"/>
    </source>
</evidence>
<dbReference type="PANTHER" id="PTHR33480:SF1">
    <property type="entry name" value="TYR RECOMBINASE DOMAIN-CONTAINING PROTEIN"/>
    <property type="match status" value="1"/>
</dbReference>
<feature type="region of interest" description="Disordered" evidence="1">
    <location>
        <begin position="387"/>
        <end position="415"/>
    </location>
</feature>
<sequence>MCREDEAIKLLGRHLLQKDRAKVDKTDEVAKSVMSDMRIIARLYGHLKLCLPDNCRTSDASDLLKRENWKYLVIAIDHMTFKNDSQTELKYGLKTAVYYLLIKLADVIIGEKLSAKGQEEEVVEVNLFLKLLKHHQNSFFGDAKYQINKARQEQLRLPARMPLDADMQKLRSYTVDKLSTLSDENLTQSEFVELRNLTCSRITLFNARRGGEVSRMKVGQWTKRNQWIDPTQIEKISEKEKSFFQKMELMYGTGKGNKLVSTLVPKDSIKAMDILTNCDVRIRAGVLIDNHFIFPTLNSHLHVQGWSVTHTVCQQAGLDATLINATTQRGRISTMYAAQDVAPNERALFYTHMGHTAEINEGTYQRPAAIQAVTRVGSYLQEVDKRHVDDNIEERRSEEGSSGLGSMQEESQGGATSGDALVIGLILDSASDVIWIAAIYIKGLAPEEVLLDHLDVGGHKPIGSGDLHFADRTARERRLSAPPIDRWSWKTLTPQPSRAKSPHRRRQPGRQKREIDEEEQPLQRTSSAVPGSYPDLDDMASTEGKSSSWLQYHLGQAPVSYGQPKNRTQAKKSAKLTCKQIYQASHRPEFWKSHSNLEMTPTSMSRHAKLVTDSSNPAAPFFSLTSKRLGRCNGGQYPTAVAKNCSIRQSDDFYGDQDSTLDRLRSARQRLLGTTRSDHDTLLPLRKPSVSSFKEMKFFDTATIVNCSRAQSTRNSAKVNVNVKTYSHMQTRNSSSNNGHRGTQSSNNNKTNGLTPSTALDNIKVQGKASPNDNSQVMDKGKKLPQLSLSEYFCVIVESLDANPDQAYCPTVSDAHPLSETEHNGGEVELEGNSVSGEGSSSEENQEANHRADHVSPLKRRNVRFSVQNEVLEYEPWQPIEPDNNGG</sequence>
<feature type="compositionally biased region" description="Basic and acidic residues" evidence="1">
    <location>
        <begin position="817"/>
        <end position="826"/>
    </location>
</feature>
<dbReference type="AlphaFoldDB" id="R7UF61"/>
<proteinExistence type="predicted"/>
<dbReference type="EnsemblMetazoa" id="CapteT207415">
    <property type="protein sequence ID" value="CapteP207415"/>
    <property type="gene ID" value="CapteG207415"/>
</dbReference>
<reference evidence="2 4" key="2">
    <citation type="journal article" date="2013" name="Nature">
        <title>Insights into bilaterian evolution from three spiralian genomes.</title>
        <authorList>
            <person name="Simakov O."/>
            <person name="Marletaz F."/>
            <person name="Cho S.J."/>
            <person name="Edsinger-Gonzales E."/>
            <person name="Havlak P."/>
            <person name="Hellsten U."/>
            <person name="Kuo D.H."/>
            <person name="Larsson T."/>
            <person name="Lv J."/>
            <person name="Arendt D."/>
            <person name="Savage R."/>
            <person name="Osoegawa K."/>
            <person name="de Jong P."/>
            <person name="Grimwood J."/>
            <person name="Chapman J.A."/>
            <person name="Shapiro H."/>
            <person name="Aerts A."/>
            <person name="Otillar R.P."/>
            <person name="Terry A.Y."/>
            <person name="Boore J.L."/>
            <person name="Grigoriev I.V."/>
            <person name="Lindberg D.R."/>
            <person name="Seaver E.C."/>
            <person name="Weisblat D.A."/>
            <person name="Putnam N.H."/>
            <person name="Rokhsar D.S."/>
        </authorList>
    </citation>
    <scope>NUCLEOTIDE SEQUENCE</scope>
    <source>
        <strain evidence="2 4">I ESC-2004</strain>
    </source>
</reference>
<feature type="compositionally biased region" description="Low complexity" evidence="1">
    <location>
        <begin position="831"/>
        <end position="843"/>
    </location>
</feature>
<dbReference type="EMBL" id="AMQN01001420">
    <property type="status" value="NOT_ANNOTATED_CDS"/>
    <property type="molecule type" value="Genomic_DNA"/>
</dbReference>
<organism evidence="2">
    <name type="scientific">Capitella teleta</name>
    <name type="common">Polychaete worm</name>
    <dbReference type="NCBI Taxonomy" id="283909"/>
    <lineage>
        <taxon>Eukaryota</taxon>
        <taxon>Metazoa</taxon>
        <taxon>Spiralia</taxon>
        <taxon>Lophotrochozoa</taxon>
        <taxon>Annelida</taxon>
        <taxon>Polychaeta</taxon>
        <taxon>Sedentaria</taxon>
        <taxon>Scolecida</taxon>
        <taxon>Capitellidae</taxon>
        <taxon>Capitella</taxon>
    </lineage>
</organism>